<organism evidence="9 10">
    <name type="scientific">Pelagomonas calceolata</name>
    <dbReference type="NCBI Taxonomy" id="35677"/>
    <lineage>
        <taxon>Eukaryota</taxon>
        <taxon>Sar</taxon>
        <taxon>Stramenopiles</taxon>
        <taxon>Ochrophyta</taxon>
        <taxon>Pelagophyceae</taxon>
        <taxon>Pelagomonadales</taxon>
        <taxon>Pelagomonadaceae</taxon>
        <taxon>Pelagomonas</taxon>
    </lineage>
</organism>
<protein>
    <recommendedName>
        <fullName evidence="8">Kinesin motor domain-containing protein</fullName>
    </recommendedName>
</protein>
<dbReference type="Gene3D" id="3.40.850.10">
    <property type="entry name" value="Kinesin motor domain"/>
    <property type="match status" value="1"/>
</dbReference>
<dbReference type="InterPro" id="IPR027417">
    <property type="entry name" value="P-loop_NTPase"/>
</dbReference>
<dbReference type="PANTHER" id="PTHR47968:SF75">
    <property type="entry name" value="CENTROMERE-ASSOCIATED PROTEIN E"/>
    <property type="match status" value="1"/>
</dbReference>
<evidence type="ECO:0000256" key="3">
    <source>
        <dbReference type="ARBA" id="ARBA00023054"/>
    </source>
</evidence>
<accession>A0A8J2T2L4</accession>
<dbReference type="Pfam" id="PF00225">
    <property type="entry name" value="Kinesin"/>
    <property type="match status" value="1"/>
</dbReference>
<dbReference type="SUPFAM" id="SSF52540">
    <property type="entry name" value="P-loop containing nucleoside triphosphate hydrolases"/>
    <property type="match status" value="1"/>
</dbReference>
<dbReference type="SMART" id="SM00129">
    <property type="entry name" value="KISc"/>
    <property type="match status" value="1"/>
</dbReference>
<evidence type="ECO:0000313" key="9">
    <source>
        <dbReference type="EMBL" id="CAH0379521.1"/>
    </source>
</evidence>
<dbReference type="Proteomes" id="UP000789595">
    <property type="component" value="Unassembled WGS sequence"/>
</dbReference>
<keyword evidence="10" id="KW-1185">Reference proteome</keyword>
<evidence type="ECO:0000256" key="6">
    <source>
        <dbReference type="SAM" id="Coils"/>
    </source>
</evidence>
<dbReference type="OrthoDB" id="3176171at2759"/>
<feature type="domain" description="Kinesin motor" evidence="8">
    <location>
        <begin position="17"/>
        <end position="330"/>
    </location>
</feature>
<dbReference type="InterPro" id="IPR019821">
    <property type="entry name" value="Kinesin_motor_CS"/>
</dbReference>
<feature type="compositionally biased region" description="Low complexity" evidence="7">
    <location>
        <begin position="827"/>
        <end position="854"/>
    </location>
</feature>
<evidence type="ECO:0000256" key="1">
    <source>
        <dbReference type="ARBA" id="ARBA00022741"/>
    </source>
</evidence>
<evidence type="ECO:0000256" key="7">
    <source>
        <dbReference type="SAM" id="MobiDB-lite"/>
    </source>
</evidence>
<evidence type="ECO:0000259" key="8">
    <source>
        <dbReference type="PROSITE" id="PS50067"/>
    </source>
</evidence>
<comment type="caution">
    <text evidence="9">The sequence shown here is derived from an EMBL/GenBank/DDBJ whole genome shotgun (WGS) entry which is preliminary data.</text>
</comment>
<comment type="similarity">
    <text evidence="5">Belongs to the TRAFAC class myosin-kinesin ATPase superfamily. Kinesin family.</text>
</comment>
<gene>
    <name evidence="9" type="ORF">PECAL_6P11490</name>
</gene>
<dbReference type="PROSITE" id="PS50067">
    <property type="entry name" value="KINESIN_MOTOR_2"/>
    <property type="match status" value="1"/>
</dbReference>
<proteinExistence type="inferred from homology"/>
<feature type="region of interest" description="Disordered" evidence="7">
    <location>
        <begin position="905"/>
        <end position="1020"/>
    </location>
</feature>
<dbReference type="PANTHER" id="PTHR47968">
    <property type="entry name" value="CENTROMERE PROTEIN E"/>
    <property type="match status" value="1"/>
</dbReference>
<dbReference type="InterPro" id="IPR036961">
    <property type="entry name" value="Kinesin_motor_dom_sf"/>
</dbReference>
<reference evidence="9" key="1">
    <citation type="submission" date="2021-11" db="EMBL/GenBank/DDBJ databases">
        <authorList>
            <consortium name="Genoscope - CEA"/>
            <person name="William W."/>
        </authorList>
    </citation>
    <scope>NUCLEOTIDE SEQUENCE</scope>
</reference>
<feature type="region of interest" description="Disordered" evidence="7">
    <location>
        <begin position="617"/>
        <end position="651"/>
    </location>
</feature>
<feature type="region of interest" description="Disordered" evidence="7">
    <location>
        <begin position="440"/>
        <end position="473"/>
    </location>
</feature>
<dbReference type="InterPro" id="IPR027640">
    <property type="entry name" value="Kinesin-like_fam"/>
</dbReference>
<dbReference type="InterPro" id="IPR001752">
    <property type="entry name" value="Kinesin_motor_dom"/>
</dbReference>
<dbReference type="EMBL" id="CAKKNE010000006">
    <property type="protein sequence ID" value="CAH0379521.1"/>
    <property type="molecule type" value="Genomic_DNA"/>
</dbReference>
<keyword evidence="2 5" id="KW-0067">ATP-binding</keyword>
<feature type="compositionally biased region" description="Basic residues" evidence="7">
    <location>
        <begin position="1008"/>
        <end position="1020"/>
    </location>
</feature>
<keyword evidence="3 6" id="KW-0175">Coiled coil</keyword>
<evidence type="ECO:0000256" key="4">
    <source>
        <dbReference type="ARBA" id="ARBA00023175"/>
    </source>
</evidence>
<dbReference type="AlphaFoldDB" id="A0A8J2T2L4"/>
<dbReference type="GO" id="GO:0008017">
    <property type="term" value="F:microtubule binding"/>
    <property type="evidence" value="ECO:0007669"/>
    <property type="project" value="InterPro"/>
</dbReference>
<name>A0A8J2T2L4_9STRA</name>
<dbReference type="GO" id="GO:0005524">
    <property type="term" value="F:ATP binding"/>
    <property type="evidence" value="ECO:0007669"/>
    <property type="project" value="UniProtKB-UniRule"/>
</dbReference>
<dbReference type="PROSITE" id="PS00411">
    <property type="entry name" value="KINESIN_MOTOR_1"/>
    <property type="match status" value="1"/>
</dbReference>
<dbReference type="GO" id="GO:0007018">
    <property type="term" value="P:microtubule-based movement"/>
    <property type="evidence" value="ECO:0007669"/>
    <property type="project" value="InterPro"/>
</dbReference>
<feature type="compositionally biased region" description="Basic and acidic residues" evidence="7">
    <location>
        <begin position="635"/>
        <end position="651"/>
    </location>
</feature>
<keyword evidence="1 5" id="KW-0547">Nucleotide-binding</keyword>
<feature type="coiled-coil region" evidence="6">
    <location>
        <begin position="352"/>
        <end position="386"/>
    </location>
</feature>
<feature type="compositionally biased region" description="Basic and acidic residues" evidence="7">
    <location>
        <begin position="617"/>
        <end position="627"/>
    </location>
</feature>
<feature type="compositionally biased region" description="Pro residues" evidence="7">
    <location>
        <begin position="962"/>
        <end position="971"/>
    </location>
</feature>
<evidence type="ECO:0000256" key="2">
    <source>
        <dbReference type="ARBA" id="ARBA00022840"/>
    </source>
</evidence>
<dbReference type="PRINTS" id="PR00380">
    <property type="entry name" value="KINESINHEAVY"/>
</dbReference>
<feature type="binding site" evidence="5">
    <location>
        <begin position="94"/>
        <end position="101"/>
    </location>
    <ligand>
        <name>ATP</name>
        <dbReference type="ChEBI" id="CHEBI:30616"/>
    </ligand>
</feature>
<feature type="region of interest" description="Disordered" evidence="7">
    <location>
        <begin position="816"/>
        <end position="854"/>
    </location>
</feature>
<evidence type="ECO:0000256" key="5">
    <source>
        <dbReference type="PROSITE-ProRule" id="PRU00283"/>
    </source>
</evidence>
<sequence length="1020" mass="108911">MTTPAKQTKQEEGEEESVLVCVRVRPAGGADGEAGWTVDQTTITQAAGKHSGERYRFDAVCGTDVHTEQVYERSCREVVGGLLVGRSGTIVAYGQTASGKTHTTQGVMRLACEQVFDEGTAEGGVRVWASYLEVYDEKLTDLLDARSSVQVKDKPVVRVTGAHEVRIGSPNALDAVVNRGERNRKRGATRLNAKSSRSHAVLRLRVETDVRGVRFEATLCVVDLAGSEKPKRRKSGEHSQNGQRAWVSAPETRFHEGVGINKSLSALNHVLRQMGDRLKPSFRNATLTRLLQPTLQGRAKLALICCVAPGTAQLEETRRTLQFGRRAARASIRIVPNTVVPKKSDPEAAARAERLERENLQLARAVAAQAAKLEEKARRIKTLEKLALSVGDADAIAELKRRRRRTTGNVLRDEREKPPRASLDAVGALCRRAEAAEAALKQNASDGSVPASPIATPSRRLRNTADAGAARMKTTEDALARAARAEAALADGGDARDRCAAAEARAARAEADAAERARRADRAEAALAASRGAAADAAQAAAALADDAAGFTQRVATIVDGARDACADGLVEGALSAARLSLAREGAGADAVEAIEAAARRDAEAAARRDAEVAARRDAEAEQRRNAEALSAARAEAELRRQSSEQHKDECKELRQTVRDLKGTIGTQRAYIRANDDADDLRLQLRKLQRALDVAEAKASKTDQLEVRLQDLQNELEAHRAQGEVFAVDATRLSVCPPVPPPLPPRPQSVNVTLADGAVVPASTVAPAAPTVASDFDAELLGACRKHHLTGRWRVVARRLKLWRIVQTAHALREHCDAPTPVASPVAEEQPSPASTEEAPSPTKTEPSSQPLSLSAWASAAPSLPKTPPADTAGALGALDAWASKRSPEPAASASPELALGAFSRRSLESPARSPRKAAPTSPLAAFMAKVPNPTSPALSPRSQSRKSPSKLAAFVAAVPNPQSPRAPSPPLSSRLRSSAGANRKRSKTPGSRKTPIKTRENSPPPRRSPRRSPRFQRSG</sequence>
<keyword evidence="4 5" id="KW-0505">Motor protein</keyword>
<evidence type="ECO:0000313" key="10">
    <source>
        <dbReference type="Proteomes" id="UP000789595"/>
    </source>
</evidence>
<dbReference type="GO" id="GO:0003777">
    <property type="term" value="F:microtubule motor activity"/>
    <property type="evidence" value="ECO:0007669"/>
    <property type="project" value="InterPro"/>
</dbReference>